<dbReference type="AlphaFoldDB" id="A0AAF1A341"/>
<dbReference type="EMBL" id="CP133623">
    <property type="protein sequence ID" value="WMV59358.1"/>
    <property type="molecule type" value="Genomic_DNA"/>
</dbReference>
<keyword evidence="2" id="KW-1185">Reference proteome</keyword>
<protein>
    <submittedName>
        <fullName evidence="1">Uncharacterized protein</fullName>
    </submittedName>
</protein>
<organism evidence="1 2">
    <name type="scientific">Solanum verrucosum</name>
    <dbReference type="NCBI Taxonomy" id="315347"/>
    <lineage>
        <taxon>Eukaryota</taxon>
        <taxon>Viridiplantae</taxon>
        <taxon>Streptophyta</taxon>
        <taxon>Embryophyta</taxon>
        <taxon>Tracheophyta</taxon>
        <taxon>Spermatophyta</taxon>
        <taxon>Magnoliopsida</taxon>
        <taxon>eudicotyledons</taxon>
        <taxon>Gunneridae</taxon>
        <taxon>Pentapetalae</taxon>
        <taxon>asterids</taxon>
        <taxon>lamiids</taxon>
        <taxon>Solanales</taxon>
        <taxon>Solanaceae</taxon>
        <taxon>Solanoideae</taxon>
        <taxon>Solaneae</taxon>
        <taxon>Solanum</taxon>
    </lineage>
</organism>
<evidence type="ECO:0000313" key="2">
    <source>
        <dbReference type="Proteomes" id="UP001234989"/>
    </source>
</evidence>
<name>A0AAF1A341_SOLVR</name>
<dbReference type="Proteomes" id="UP001234989">
    <property type="component" value="Chromosome 12"/>
</dbReference>
<accession>A0AAF1A341</accession>
<reference evidence="1" key="1">
    <citation type="submission" date="2023-08" db="EMBL/GenBank/DDBJ databases">
        <title>A de novo genome assembly of Solanum verrucosum Schlechtendal, a Mexican diploid species geographically isolated from the other diploid A-genome species in potato relatives.</title>
        <authorList>
            <person name="Hosaka K."/>
        </authorList>
    </citation>
    <scope>NUCLEOTIDE SEQUENCE</scope>
    <source>
        <tissue evidence="1">Young leaves</tissue>
    </source>
</reference>
<proteinExistence type="predicted"/>
<evidence type="ECO:0000313" key="1">
    <source>
        <dbReference type="EMBL" id="WMV59358.1"/>
    </source>
</evidence>
<gene>
    <name evidence="1" type="ORF">MTR67_052743</name>
</gene>
<sequence>MAYKGRLSVSSKPRADQGGFKVVNMAGASGSVSLDDAQFAAMYNEWVQFLSNQVGDSRLSYARLSRNQGWNNDCDGGWRD</sequence>